<name>A0A9P5MZR5_9AGAM</name>
<keyword evidence="2" id="KW-1185">Reference proteome</keyword>
<protein>
    <submittedName>
        <fullName evidence="1">Uncharacterized protein</fullName>
    </submittedName>
</protein>
<organism evidence="1 2">
    <name type="scientific">Russula ochroleuca</name>
    <dbReference type="NCBI Taxonomy" id="152965"/>
    <lineage>
        <taxon>Eukaryota</taxon>
        <taxon>Fungi</taxon>
        <taxon>Dikarya</taxon>
        <taxon>Basidiomycota</taxon>
        <taxon>Agaricomycotina</taxon>
        <taxon>Agaricomycetes</taxon>
        <taxon>Russulales</taxon>
        <taxon>Russulaceae</taxon>
        <taxon>Russula</taxon>
    </lineage>
</organism>
<comment type="caution">
    <text evidence="1">The sequence shown here is derived from an EMBL/GenBank/DDBJ whole genome shotgun (WGS) entry which is preliminary data.</text>
</comment>
<dbReference type="AlphaFoldDB" id="A0A9P5MZR5"/>
<accession>A0A9P5MZR5</accession>
<evidence type="ECO:0000313" key="2">
    <source>
        <dbReference type="Proteomes" id="UP000759537"/>
    </source>
</evidence>
<dbReference type="EMBL" id="WHVB01000005">
    <property type="protein sequence ID" value="KAF8482598.1"/>
    <property type="molecule type" value="Genomic_DNA"/>
</dbReference>
<reference evidence="1" key="1">
    <citation type="submission" date="2019-10" db="EMBL/GenBank/DDBJ databases">
        <authorList>
            <consortium name="DOE Joint Genome Institute"/>
            <person name="Kuo A."/>
            <person name="Miyauchi S."/>
            <person name="Kiss E."/>
            <person name="Drula E."/>
            <person name="Kohler A."/>
            <person name="Sanchez-Garcia M."/>
            <person name="Andreopoulos B."/>
            <person name="Barry K.W."/>
            <person name="Bonito G."/>
            <person name="Buee M."/>
            <person name="Carver A."/>
            <person name="Chen C."/>
            <person name="Cichocki N."/>
            <person name="Clum A."/>
            <person name="Culley D."/>
            <person name="Crous P.W."/>
            <person name="Fauchery L."/>
            <person name="Girlanda M."/>
            <person name="Hayes R."/>
            <person name="Keri Z."/>
            <person name="LaButti K."/>
            <person name="Lipzen A."/>
            <person name="Lombard V."/>
            <person name="Magnuson J."/>
            <person name="Maillard F."/>
            <person name="Morin E."/>
            <person name="Murat C."/>
            <person name="Nolan M."/>
            <person name="Ohm R."/>
            <person name="Pangilinan J."/>
            <person name="Pereira M."/>
            <person name="Perotto S."/>
            <person name="Peter M."/>
            <person name="Riley R."/>
            <person name="Sitrit Y."/>
            <person name="Stielow B."/>
            <person name="Szollosi G."/>
            <person name="Zifcakova L."/>
            <person name="Stursova M."/>
            <person name="Spatafora J.W."/>
            <person name="Tedersoo L."/>
            <person name="Vaario L.-M."/>
            <person name="Yamada A."/>
            <person name="Yan M."/>
            <person name="Wang P."/>
            <person name="Xu J."/>
            <person name="Bruns T."/>
            <person name="Baldrian P."/>
            <person name="Vilgalys R."/>
            <person name="Henrissat B."/>
            <person name="Grigoriev I.V."/>
            <person name="Hibbett D."/>
            <person name="Nagy L.G."/>
            <person name="Martin F.M."/>
        </authorList>
    </citation>
    <scope>NUCLEOTIDE SEQUENCE</scope>
    <source>
        <strain evidence="1">Prilba</strain>
    </source>
</reference>
<gene>
    <name evidence="1" type="ORF">DFH94DRAFT_680642</name>
</gene>
<reference evidence="1" key="2">
    <citation type="journal article" date="2020" name="Nat. Commun.">
        <title>Large-scale genome sequencing of mycorrhizal fungi provides insights into the early evolution of symbiotic traits.</title>
        <authorList>
            <person name="Miyauchi S."/>
            <person name="Kiss E."/>
            <person name="Kuo A."/>
            <person name="Drula E."/>
            <person name="Kohler A."/>
            <person name="Sanchez-Garcia M."/>
            <person name="Morin E."/>
            <person name="Andreopoulos B."/>
            <person name="Barry K.W."/>
            <person name="Bonito G."/>
            <person name="Buee M."/>
            <person name="Carver A."/>
            <person name="Chen C."/>
            <person name="Cichocki N."/>
            <person name="Clum A."/>
            <person name="Culley D."/>
            <person name="Crous P.W."/>
            <person name="Fauchery L."/>
            <person name="Girlanda M."/>
            <person name="Hayes R.D."/>
            <person name="Keri Z."/>
            <person name="LaButti K."/>
            <person name="Lipzen A."/>
            <person name="Lombard V."/>
            <person name="Magnuson J."/>
            <person name="Maillard F."/>
            <person name="Murat C."/>
            <person name="Nolan M."/>
            <person name="Ohm R.A."/>
            <person name="Pangilinan J."/>
            <person name="Pereira M.F."/>
            <person name="Perotto S."/>
            <person name="Peter M."/>
            <person name="Pfister S."/>
            <person name="Riley R."/>
            <person name="Sitrit Y."/>
            <person name="Stielow J.B."/>
            <person name="Szollosi G."/>
            <person name="Zifcakova L."/>
            <person name="Stursova M."/>
            <person name="Spatafora J.W."/>
            <person name="Tedersoo L."/>
            <person name="Vaario L.M."/>
            <person name="Yamada A."/>
            <person name="Yan M."/>
            <person name="Wang P."/>
            <person name="Xu J."/>
            <person name="Bruns T."/>
            <person name="Baldrian P."/>
            <person name="Vilgalys R."/>
            <person name="Dunand C."/>
            <person name="Henrissat B."/>
            <person name="Grigoriev I.V."/>
            <person name="Hibbett D."/>
            <person name="Nagy L.G."/>
            <person name="Martin F.M."/>
        </authorList>
    </citation>
    <scope>NUCLEOTIDE SEQUENCE</scope>
    <source>
        <strain evidence="1">Prilba</strain>
    </source>
</reference>
<dbReference type="OrthoDB" id="3133984at2759"/>
<sequence>MSHHNSSDSPARPLNPTLSVPFDTVFNPNYISAQRSTSMPYEAHYYPPAQEQQRNAPFPTYPLYALQNAWVPPAPANGEPEGHREDIPSPVRGVAGPGRVQDPLHFDVAYQGVVDHLQPLNPVYVFPDVGPAQGILAQAQPNDPVDLERNPFGYVPQNNAPGPVQAAFPHLFVHRVPTPNQAGAENLRRLASRYLHNPEAQVGMVSMEAGTAGRFKVVITLELNDVS</sequence>
<proteinExistence type="predicted"/>
<dbReference type="Proteomes" id="UP000759537">
    <property type="component" value="Unassembled WGS sequence"/>
</dbReference>
<evidence type="ECO:0000313" key="1">
    <source>
        <dbReference type="EMBL" id="KAF8482598.1"/>
    </source>
</evidence>